<dbReference type="RefSeq" id="WP_101849224.1">
    <property type="nucleotide sequence ID" value="NZ_PKIZ01000004.1"/>
</dbReference>
<feature type="compositionally biased region" description="Polar residues" evidence="2">
    <location>
        <begin position="1"/>
        <end position="14"/>
    </location>
</feature>
<dbReference type="NCBIfam" id="NF006110">
    <property type="entry name" value="PRK08261.1"/>
    <property type="match status" value="1"/>
</dbReference>
<dbReference type="PANTHER" id="PTHR42760:SF78">
    <property type="entry name" value="3-OXOACYL-[ACYL-CARRIER-PROTEIN] REDUCTASE [NADH]"/>
    <property type="match status" value="1"/>
</dbReference>
<dbReference type="InterPro" id="IPR036291">
    <property type="entry name" value="NAD(P)-bd_dom_sf"/>
</dbReference>
<organism evidence="4 5">
    <name type="scientific">Kytococcus schroeteri</name>
    <dbReference type="NCBI Taxonomy" id="138300"/>
    <lineage>
        <taxon>Bacteria</taxon>
        <taxon>Bacillati</taxon>
        <taxon>Actinomycetota</taxon>
        <taxon>Actinomycetes</taxon>
        <taxon>Micrococcales</taxon>
        <taxon>Kytococcaceae</taxon>
        <taxon>Kytococcus</taxon>
    </lineage>
</organism>
<dbReference type="EMBL" id="PKIZ01000004">
    <property type="protein sequence ID" value="PKZ42290.1"/>
    <property type="molecule type" value="Genomic_DNA"/>
</dbReference>
<sequence>MNQPTPNPTDQAAPTTGEKRPAASTRSQDGWLGFVNTPLGARLAGSLGLPRPVPLRRYTPGQPMLEGPVALAGAGAAPVLGQVEALLVGHGIASERPELPLTPDEAGDLAASALVVDMTAATTLADLDLLRRAARATLRRLAPSGRVVVLGTTPEVLVAAGAPTEQVAAAQALEGVVRSIGKELRRGATANLLWLDPAVGRDREVAATGAAVAPELVEPLTFLLSARSAYVSGQPLRVREADRSRAEESLGWLHPVEAQECAFAGTTVVVTGAARGIGADIARTFARDGARVVAVDVPQAGESLAAVANEVGGVALQLDITTPDAGQRIAAAVAATGAEQLHAVVHNAGITRDKLLVNTDADRWRSVLEVNLAAQLRINEVLLSGVPGGLGEGSSVVGVASTSGIGGNRGQSNYAASKAGVIGAVRSLAPQLAGRGITVNAVAPGFIETEMTGRMPALTREVGRRINAMAQGGLPVDVAEAIAFLARPANGGVTGQVLRVCGQSQLGA</sequence>
<dbReference type="GO" id="GO:0016616">
    <property type="term" value="F:oxidoreductase activity, acting on the CH-OH group of donors, NAD or NADP as acceptor"/>
    <property type="evidence" value="ECO:0007669"/>
    <property type="project" value="UniProtKB-ARBA"/>
</dbReference>
<dbReference type="SMART" id="SM00822">
    <property type="entry name" value="PKS_KR"/>
    <property type="match status" value="1"/>
</dbReference>
<evidence type="ECO:0000256" key="1">
    <source>
        <dbReference type="ARBA" id="ARBA00006484"/>
    </source>
</evidence>
<feature type="domain" description="Ketoreductase" evidence="3">
    <location>
        <begin position="266"/>
        <end position="445"/>
    </location>
</feature>
<dbReference type="AlphaFoldDB" id="A0A2I1PCF7"/>
<dbReference type="InterPro" id="IPR002347">
    <property type="entry name" value="SDR_fam"/>
</dbReference>
<evidence type="ECO:0000313" key="5">
    <source>
        <dbReference type="Proteomes" id="UP000234206"/>
    </source>
</evidence>
<dbReference type="PRINTS" id="PR00081">
    <property type="entry name" value="GDHRDH"/>
</dbReference>
<gene>
    <name evidence="4" type="ORF">CYJ76_03065</name>
</gene>
<dbReference type="SUPFAM" id="SSF51735">
    <property type="entry name" value="NAD(P)-binding Rossmann-fold domains"/>
    <property type="match status" value="1"/>
</dbReference>
<evidence type="ECO:0000313" key="4">
    <source>
        <dbReference type="EMBL" id="PKZ42290.1"/>
    </source>
</evidence>
<protein>
    <submittedName>
        <fullName evidence="4">3-oxoacyl-ACP reductase</fullName>
    </submittedName>
</protein>
<evidence type="ECO:0000256" key="2">
    <source>
        <dbReference type="SAM" id="MobiDB-lite"/>
    </source>
</evidence>
<reference evidence="4 5" key="1">
    <citation type="submission" date="2017-12" db="EMBL/GenBank/DDBJ databases">
        <title>Phylogenetic diversity of female urinary microbiome.</title>
        <authorList>
            <person name="Thomas-White K."/>
            <person name="Wolfe A.J."/>
        </authorList>
    </citation>
    <scope>NUCLEOTIDE SEQUENCE [LARGE SCALE GENOMIC DNA]</scope>
    <source>
        <strain evidence="4 5">UMB1298</strain>
    </source>
</reference>
<dbReference type="Gene3D" id="3.40.50.720">
    <property type="entry name" value="NAD(P)-binding Rossmann-like Domain"/>
    <property type="match status" value="2"/>
</dbReference>
<evidence type="ECO:0000259" key="3">
    <source>
        <dbReference type="SMART" id="SM00822"/>
    </source>
</evidence>
<dbReference type="Pfam" id="PF13561">
    <property type="entry name" value="adh_short_C2"/>
    <property type="match status" value="1"/>
</dbReference>
<proteinExistence type="inferred from homology"/>
<dbReference type="PANTHER" id="PTHR42760">
    <property type="entry name" value="SHORT-CHAIN DEHYDROGENASES/REDUCTASES FAMILY MEMBER"/>
    <property type="match status" value="1"/>
</dbReference>
<comment type="similarity">
    <text evidence="1">Belongs to the short-chain dehydrogenases/reductases (SDR) family.</text>
</comment>
<dbReference type="OrthoDB" id="9804774at2"/>
<dbReference type="InterPro" id="IPR057326">
    <property type="entry name" value="KR_dom"/>
</dbReference>
<feature type="region of interest" description="Disordered" evidence="2">
    <location>
        <begin position="1"/>
        <end position="31"/>
    </location>
</feature>
<accession>A0A2I1PCF7</accession>
<keyword evidence="5" id="KW-1185">Reference proteome</keyword>
<dbReference type="FunFam" id="3.40.50.720:FF:000338">
    <property type="entry name" value="3-oxoacyl-ACP reductase FabG"/>
    <property type="match status" value="1"/>
</dbReference>
<comment type="caution">
    <text evidence="4">The sequence shown here is derived from an EMBL/GenBank/DDBJ whole genome shotgun (WGS) entry which is preliminary data.</text>
</comment>
<dbReference type="Proteomes" id="UP000234206">
    <property type="component" value="Unassembled WGS sequence"/>
</dbReference>
<name>A0A2I1PCF7_9MICO</name>
<dbReference type="PRINTS" id="PR00080">
    <property type="entry name" value="SDRFAMILY"/>
</dbReference>